<keyword evidence="1" id="KW-0812">Transmembrane</keyword>
<keyword evidence="1" id="KW-0472">Membrane</keyword>
<keyword evidence="3" id="KW-1185">Reference proteome</keyword>
<evidence type="ECO:0000313" key="2">
    <source>
        <dbReference type="EMBL" id="EDW03051.1"/>
    </source>
</evidence>
<dbReference type="SMR" id="B4JC38"/>
<reference evidence="2 3" key="1">
    <citation type="journal article" date="2007" name="Nature">
        <title>Evolution of genes and genomes on the Drosophila phylogeny.</title>
        <authorList>
            <consortium name="Drosophila 12 Genomes Consortium"/>
            <person name="Clark A.G."/>
            <person name="Eisen M.B."/>
            <person name="Smith D.R."/>
            <person name="Bergman C.M."/>
            <person name="Oliver B."/>
            <person name="Markow T.A."/>
            <person name="Kaufman T.C."/>
            <person name="Kellis M."/>
            <person name="Gelbart W."/>
            <person name="Iyer V.N."/>
            <person name="Pollard D.A."/>
            <person name="Sackton T.B."/>
            <person name="Larracuente A.M."/>
            <person name="Singh N.D."/>
            <person name="Abad J.P."/>
            <person name="Abt D.N."/>
            <person name="Adryan B."/>
            <person name="Aguade M."/>
            <person name="Akashi H."/>
            <person name="Anderson W.W."/>
            <person name="Aquadro C.F."/>
            <person name="Ardell D.H."/>
            <person name="Arguello R."/>
            <person name="Artieri C.G."/>
            <person name="Barbash D.A."/>
            <person name="Barker D."/>
            <person name="Barsanti P."/>
            <person name="Batterham P."/>
            <person name="Batzoglou S."/>
            <person name="Begun D."/>
            <person name="Bhutkar A."/>
            <person name="Blanco E."/>
            <person name="Bosak S.A."/>
            <person name="Bradley R.K."/>
            <person name="Brand A.D."/>
            <person name="Brent M.R."/>
            <person name="Brooks A.N."/>
            <person name="Brown R.H."/>
            <person name="Butlin R.K."/>
            <person name="Caggese C."/>
            <person name="Calvi B.R."/>
            <person name="Bernardo de Carvalho A."/>
            <person name="Caspi A."/>
            <person name="Castrezana S."/>
            <person name="Celniker S.E."/>
            <person name="Chang J.L."/>
            <person name="Chapple C."/>
            <person name="Chatterji S."/>
            <person name="Chinwalla A."/>
            <person name="Civetta A."/>
            <person name="Clifton S.W."/>
            <person name="Comeron J.M."/>
            <person name="Costello J.C."/>
            <person name="Coyne J.A."/>
            <person name="Daub J."/>
            <person name="David R.G."/>
            <person name="Delcher A.L."/>
            <person name="Delehaunty K."/>
            <person name="Do C.B."/>
            <person name="Ebling H."/>
            <person name="Edwards K."/>
            <person name="Eickbush T."/>
            <person name="Evans J.D."/>
            <person name="Filipski A."/>
            <person name="Findeiss S."/>
            <person name="Freyhult E."/>
            <person name="Fulton L."/>
            <person name="Fulton R."/>
            <person name="Garcia A.C."/>
            <person name="Gardiner A."/>
            <person name="Garfield D.A."/>
            <person name="Garvin B.E."/>
            <person name="Gibson G."/>
            <person name="Gilbert D."/>
            <person name="Gnerre S."/>
            <person name="Godfrey J."/>
            <person name="Good R."/>
            <person name="Gotea V."/>
            <person name="Gravely B."/>
            <person name="Greenberg A.J."/>
            <person name="Griffiths-Jones S."/>
            <person name="Gross S."/>
            <person name="Guigo R."/>
            <person name="Gustafson E.A."/>
            <person name="Haerty W."/>
            <person name="Hahn M.W."/>
            <person name="Halligan D.L."/>
            <person name="Halpern A.L."/>
            <person name="Halter G.M."/>
            <person name="Han M.V."/>
            <person name="Heger A."/>
            <person name="Hillier L."/>
            <person name="Hinrichs A.S."/>
            <person name="Holmes I."/>
            <person name="Hoskins R.A."/>
            <person name="Hubisz M.J."/>
            <person name="Hultmark D."/>
            <person name="Huntley M.A."/>
            <person name="Jaffe D.B."/>
            <person name="Jagadeeshan S."/>
            <person name="Jeck W.R."/>
            <person name="Johnson J."/>
            <person name="Jones C.D."/>
            <person name="Jordan W.C."/>
            <person name="Karpen G.H."/>
            <person name="Kataoka E."/>
            <person name="Keightley P.D."/>
            <person name="Kheradpour P."/>
            <person name="Kirkness E.F."/>
            <person name="Koerich L.B."/>
            <person name="Kristiansen K."/>
            <person name="Kudrna D."/>
            <person name="Kulathinal R.J."/>
            <person name="Kumar S."/>
            <person name="Kwok R."/>
            <person name="Lander E."/>
            <person name="Langley C.H."/>
            <person name="Lapoint R."/>
            <person name="Lazzaro B.P."/>
            <person name="Lee S.J."/>
            <person name="Levesque L."/>
            <person name="Li R."/>
            <person name="Lin C.F."/>
            <person name="Lin M.F."/>
            <person name="Lindblad-Toh K."/>
            <person name="Llopart A."/>
            <person name="Long M."/>
            <person name="Low L."/>
            <person name="Lozovsky E."/>
            <person name="Lu J."/>
            <person name="Luo M."/>
            <person name="Machado C.A."/>
            <person name="Makalowski W."/>
            <person name="Marzo M."/>
            <person name="Matsuda M."/>
            <person name="Matzkin L."/>
            <person name="McAllister B."/>
            <person name="McBride C.S."/>
            <person name="McKernan B."/>
            <person name="McKernan K."/>
            <person name="Mendez-Lago M."/>
            <person name="Minx P."/>
            <person name="Mollenhauer M.U."/>
            <person name="Montooth K."/>
            <person name="Mount S.M."/>
            <person name="Mu X."/>
            <person name="Myers E."/>
            <person name="Negre B."/>
            <person name="Newfeld S."/>
            <person name="Nielsen R."/>
            <person name="Noor M.A."/>
            <person name="O'Grady P."/>
            <person name="Pachter L."/>
            <person name="Papaceit M."/>
            <person name="Parisi M.J."/>
            <person name="Parisi M."/>
            <person name="Parts L."/>
            <person name="Pedersen J.S."/>
            <person name="Pesole G."/>
            <person name="Phillippy A.M."/>
            <person name="Ponting C.P."/>
            <person name="Pop M."/>
            <person name="Porcelli D."/>
            <person name="Powell J.R."/>
            <person name="Prohaska S."/>
            <person name="Pruitt K."/>
            <person name="Puig M."/>
            <person name="Quesneville H."/>
            <person name="Ram K.R."/>
            <person name="Rand D."/>
            <person name="Rasmussen M.D."/>
            <person name="Reed L.K."/>
            <person name="Reenan R."/>
            <person name="Reily A."/>
            <person name="Remington K.A."/>
            <person name="Rieger T.T."/>
            <person name="Ritchie M.G."/>
            <person name="Robin C."/>
            <person name="Rogers Y.H."/>
            <person name="Rohde C."/>
            <person name="Rozas J."/>
            <person name="Rubenfield M.J."/>
            <person name="Ruiz A."/>
            <person name="Russo S."/>
            <person name="Salzberg S.L."/>
            <person name="Sanchez-Gracia A."/>
            <person name="Saranga D.J."/>
            <person name="Sato H."/>
            <person name="Schaeffer S.W."/>
            <person name="Schatz M.C."/>
            <person name="Schlenke T."/>
            <person name="Schwartz R."/>
            <person name="Segarra C."/>
            <person name="Singh R.S."/>
            <person name="Sirot L."/>
            <person name="Sirota M."/>
            <person name="Sisneros N.B."/>
            <person name="Smith C.D."/>
            <person name="Smith T.F."/>
            <person name="Spieth J."/>
            <person name="Stage D.E."/>
            <person name="Stark A."/>
            <person name="Stephan W."/>
            <person name="Strausberg R.L."/>
            <person name="Strempel S."/>
            <person name="Sturgill D."/>
            <person name="Sutton G."/>
            <person name="Sutton G.G."/>
            <person name="Tao W."/>
            <person name="Teichmann S."/>
            <person name="Tobari Y.N."/>
            <person name="Tomimura Y."/>
            <person name="Tsolas J.M."/>
            <person name="Valente V.L."/>
            <person name="Venter E."/>
            <person name="Venter J.C."/>
            <person name="Vicario S."/>
            <person name="Vieira F.G."/>
            <person name="Vilella A.J."/>
            <person name="Villasante A."/>
            <person name="Walenz B."/>
            <person name="Wang J."/>
            <person name="Wasserman M."/>
            <person name="Watts T."/>
            <person name="Wilson D."/>
            <person name="Wilson R.K."/>
            <person name="Wing R.A."/>
            <person name="Wolfner M.F."/>
            <person name="Wong A."/>
            <person name="Wong G.K."/>
            <person name="Wu C.I."/>
            <person name="Wu G."/>
            <person name="Yamamoto D."/>
            <person name="Yang H.P."/>
            <person name="Yang S.P."/>
            <person name="Yorke J.A."/>
            <person name="Yoshida K."/>
            <person name="Zdobnov E."/>
            <person name="Zhang P."/>
            <person name="Zhang Y."/>
            <person name="Zimin A.V."/>
            <person name="Baldwin J."/>
            <person name="Abdouelleil A."/>
            <person name="Abdulkadir J."/>
            <person name="Abebe A."/>
            <person name="Abera B."/>
            <person name="Abreu J."/>
            <person name="Acer S.C."/>
            <person name="Aftuck L."/>
            <person name="Alexander A."/>
            <person name="An P."/>
            <person name="Anderson E."/>
            <person name="Anderson S."/>
            <person name="Arachi H."/>
            <person name="Azer M."/>
            <person name="Bachantsang P."/>
            <person name="Barry A."/>
            <person name="Bayul T."/>
            <person name="Berlin A."/>
            <person name="Bessette D."/>
            <person name="Bloom T."/>
            <person name="Blye J."/>
            <person name="Boguslavskiy L."/>
            <person name="Bonnet C."/>
            <person name="Boukhgalter B."/>
            <person name="Bourzgui I."/>
            <person name="Brown A."/>
            <person name="Cahill P."/>
            <person name="Channer S."/>
            <person name="Cheshatsang Y."/>
            <person name="Chuda L."/>
            <person name="Citroen M."/>
            <person name="Collymore A."/>
            <person name="Cooke P."/>
            <person name="Costello M."/>
            <person name="D'Aco K."/>
            <person name="Daza R."/>
            <person name="De Haan G."/>
            <person name="DeGray S."/>
            <person name="DeMaso C."/>
            <person name="Dhargay N."/>
            <person name="Dooley K."/>
            <person name="Dooley E."/>
            <person name="Doricent M."/>
            <person name="Dorje P."/>
            <person name="Dorjee K."/>
            <person name="Dupes A."/>
            <person name="Elong R."/>
            <person name="Falk J."/>
            <person name="Farina A."/>
            <person name="Faro S."/>
            <person name="Ferguson D."/>
            <person name="Fisher S."/>
            <person name="Foley C.D."/>
            <person name="Franke A."/>
            <person name="Friedrich D."/>
            <person name="Gadbois L."/>
            <person name="Gearin G."/>
            <person name="Gearin C.R."/>
            <person name="Giannoukos G."/>
            <person name="Goode T."/>
            <person name="Graham J."/>
            <person name="Grandbois E."/>
            <person name="Grewal S."/>
            <person name="Gyaltsen K."/>
            <person name="Hafez N."/>
            <person name="Hagos B."/>
            <person name="Hall J."/>
            <person name="Henson C."/>
            <person name="Hollinger A."/>
            <person name="Honan T."/>
            <person name="Huard M.D."/>
            <person name="Hughes L."/>
            <person name="Hurhula B."/>
            <person name="Husby M.E."/>
            <person name="Kamat A."/>
            <person name="Kanga B."/>
            <person name="Kashin S."/>
            <person name="Khazanovich D."/>
            <person name="Kisner P."/>
            <person name="Lance K."/>
            <person name="Lara M."/>
            <person name="Lee W."/>
            <person name="Lennon N."/>
            <person name="Letendre F."/>
            <person name="LeVine R."/>
            <person name="Lipovsky A."/>
            <person name="Liu X."/>
            <person name="Liu J."/>
            <person name="Liu S."/>
            <person name="Lokyitsang T."/>
            <person name="Lokyitsang Y."/>
            <person name="Lubonja R."/>
            <person name="Lui A."/>
            <person name="MacDonald P."/>
            <person name="Magnisalis V."/>
            <person name="Maru K."/>
            <person name="Matthews C."/>
            <person name="McCusker W."/>
            <person name="McDonough S."/>
            <person name="Mehta T."/>
            <person name="Meldrim J."/>
            <person name="Meneus L."/>
            <person name="Mihai O."/>
            <person name="Mihalev A."/>
            <person name="Mihova T."/>
            <person name="Mittelman R."/>
            <person name="Mlenga V."/>
            <person name="Montmayeur A."/>
            <person name="Mulrain L."/>
            <person name="Navidi A."/>
            <person name="Naylor J."/>
            <person name="Negash T."/>
            <person name="Nguyen T."/>
            <person name="Nguyen N."/>
            <person name="Nicol R."/>
            <person name="Norbu C."/>
            <person name="Norbu N."/>
            <person name="Novod N."/>
            <person name="O'Neill B."/>
            <person name="Osman S."/>
            <person name="Markiewicz E."/>
            <person name="Oyono O.L."/>
            <person name="Patti C."/>
            <person name="Phunkhang P."/>
            <person name="Pierre F."/>
            <person name="Priest M."/>
            <person name="Raghuraman S."/>
            <person name="Rege F."/>
            <person name="Reyes R."/>
            <person name="Rise C."/>
            <person name="Rogov P."/>
            <person name="Ross K."/>
            <person name="Ryan E."/>
            <person name="Settipalli S."/>
            <person name="Shea T."/>
            <person name="Sherpa N."/>
            <person name="Shi L."/>
            <person name="Shih D."/>
            <person name="Sparrow T."/>
            <person name="Spaulding J."/>
            <person name="Stalker J."/>
            <person name="Stange-Thomann N."/>
            <person name="Stavropoulos S."/>
            <person name="Stone C."/>
            <person name="Strader C."/>
            <person name="Tesfaye S."/>
            <person name="Thomson T."/>
            <person name="Thoulutsang Y."/>
            <person name="Thoulutsang D."/>
            <person name="Topham K."/>
            <person name="Topping I."/>
            <person name="Tsamla T."/>
            <person name="Vassiliev H."/>
            <person name="Vo A."/>
            <person name="Wangchuk T."/>
            <person name="Wangdi T."/>
            <person name="Weiand M."/>
            <person name="Wilkinson J."/>
            <person name="Wilson A."/>
            <person name="Yadav S."/>
            <person name="Young G."/>
            <person name="Yu Q."/>
            <person name="Zembek L."/>
            <person name="Zhong D."/>
            <person name="Zimmer A."/>
            <person name="Zwirko Z."/>
            <person name="Jaffe D.B."/>
            <person name="Alvarez P."/>
            <person name="Brockman W."/>
            <person name="Butler J."/>
            <person name="Chin C."/>
            <person name="Gnerre S."/>
            <person name="Grabherr M."/>
            <person name="Kleber M."/>
            <person name="Mauceli E."/>
            <person name="MacCallum I."/>
        </authorList>
    </citation>
    <scope>NUCLEOTIDE SEQUENCE [LARGE SCALE GENOMIC DNA]</scope>
    <source>
        <strain evidence="3">Tucson 15287-2541.00</strain>
    </source>
</reference>
<dbReference type="OrthoDB" id="7865074at2759"/>
<dbReference type="PhylomeDB" id="B4JC38"/>
<sequence length="377" mass="43116">MFSCDVQVSQPPDANVKDAIDDTYNIIEFRNTKIPTKIPEPVRLDRSGCCIHRSTRKYIRLMKSLQSKSKLDESYNSSSTLVYTCNDSGVQMDFSTAKDDELIIELLSRDSDSSTSQLHCSTETLPQSESLLELKAAEEQTLRVLQLAVAEMEADVELNAQILEEQIKLELGKHLNLEVEQIVEHEIEQMPLQEELQVEPTVELVEEVPEEVSEEIPQELVKEPPHELLKMLPHKLSAELTEKLAKHPEPKEQFVDLIEPIDQIEKLSNSILTPRERKYVRMEQLLEAENNIQMLHKLLQPNSETNLVQHPEGEFVLADTDKERLEIIPDNESEWTSKNGLLQSLLTFICSKSILKLSYPILLCGMAVGLVYYFHKD</sequence>
<keyword evidence="1" id="KW-1133">Transmembrane helix</keyword>
<dbReference type="InParanoid" id="B4JC38"/>
<dbReference type="STRING" id="7222.B4JC38"/>
<dbReference type="EMBL" id="CH916368">
    <property type="protein sequence ID" value="EDW03051.1"/>
    <property type="molecule type" value="Genomic_DNA"/>
</dbReference>
<dbReference type="KEGG" id="dgr:6562726"/>
<accession>B4JC38</accession>
<feature type="transmembrane region" description="Helical" evidence="1">
    <location>
        <begin position="357"/>
        <end position="374"/>
    </location>
</feature>
<dbReference type="eggNOG" id="ENOG502RTP8">
    <property type="taxonomic scope" value="Eukaryota"/>
</dbReference>
<dbReference type="AlphaFoldDB" id="B4JC38"/>
<evidence type="ECO:0000313" key="3">
    <source>
        <dbReference type="Proteomes" id="UP000001070"/>
    </source>
</evidence>
<dbReference type="OMA" id="MASCDVQ"/>
<organism evidence="3">
    <name type="scientific">Drosophila grimshawi</name>
    <name type="common">Hawaiian fruit fly</name>
    <name type="synonym">Idiomyia grimshawi</name>
    <dbReference type="NCBI Taxonomy" id="7222"/>
    <lineage>
        <taxon>Eukaryota</taxon>
        <taxon>Metazoa</taxon>
        <taxon>Ecdysozoa</taxon>
        <taxon>Arthropoda</taxon>
        <taxon>Hexapoda</taxon>
        <taxon>Insecta</taxon>
        <taxon>Pterygota</taxon>
        <taxon>Neoptera</taxon>
        <taxon>Endopterygota</taxon>
        <taxon>Diptera</taxon>
        <taxon>Brachycera</taxon>
        <taxon>Muscomorpha</taxon>
        <taxon>Ephydroidea</taxon>
        <taxon>Drosophilidae</taxon>
        <taxon>Drosophila</taxon>
        <taxon>Hawaiian Drosophila</taxon>
    </lineage>
</organism>
<dbReference type="HOGENOM" id="CLU_750676_0_0_1"/>
<dbReference type="Proteomes" id="UP000001070">
    <property type="component" value="Unassembled WGS sequence"/>
</dbReference>
<gene>
    <name evidence="2" type="primary">Dgri\GH11028</name>
    <name evidence="2" type="ORF">Dgri_GH11028</name>
</gene>
<proteinExistence type="predicted"/>
<name>B4JC38_DROGR</name>
<evidence type="ECO:0000256" key="1">
    <source>
        <dbReference type="SAM" id="Phobius"/>
    </source>
</evidence>
<protein>
    <submittedName>
        <fullName evidence="2">GH11028</fullName>
    </submittedName>
</protein>